<feature type="compositionally biased region" description="Polar residues" evidence="6">
    <location>
        <begin position="29"/>
        <end position="38"/>
    </location>
</feature>
<dbReference type="InterPro" id="IPR035425">
    <property type="entry name" value="CENP-T/H4_C"/>
</dbReference>
<feature type="region of interest" description="Disordered" evidence="6">
    <location>
        <begin position="27"/>
        <end position="113"/>
    </location>
</feature>
<dbReference type="Gene3D" id="1.10.20.10">
    <property type="entry name" value="Histone, subunit A"/>
    <property type="match status" value="1"/>
</dbReference>
<feature type="compositionally biased region" description="Basic residues" evidence="6">
    <location>
        <begin position="472"/>
        <end position="482"/>
    </location>
</feature>
<protein>
    <submittedName>
        <fullName evidence="8">9009_t:CDS:1</fullName>
    </submittedName>
</protein>
<evidence type="ECO:0000313" key="9">
    <source>
        <dbReference type="Proteomes" id="UP000789342"/>
    </source>
</evidence>
<evidence type="ECO:0000256" key="2">
    <source>
        <dbReference type="ARBA" id="ARBA00004286"/>
    </source>
</evidence>
<sequence>AVAATPKNIGQALNGGAIVQLDVKGSDTVEGQNTQSKITEAAPKETPSKMLRKLSRALIQGKQTSRKCNSTPRKPRTRQTPNTARFTPSSTRRSSRRQNNRNSGTKIKKKITPQDLLRELSRAPGFVQKPVEHEIKDADVISDQIESQPEDKISRQEDDIRENELDTEVQRRMIPYDSDDDFSKVFGDQITETIEFTGEVIDDFDEVIPIRSSEKKCVVDEHDSPVAVDELSSRVDAELDFWMGRNSDKALNAPLEDAASTKSLGPFNKLLSELMKESLEESQNSPSNKIVKLDNELFIRDPMQDRPGDDETKNVRRTLVIKDPGQSDIIINDVRDSPLVEYQEYEEDDVQMEYGEDELECQLESDSEKENGQTNLDGDELEGQLESDSEKENEQDDVQTNLDEGELEYQLGSDNDGNEQESDDDEIEMDRQPELSEENNGMQYQCLLDNEFGNMLVPRLYTGAEVKDIQGRSKKRRSRVSRSKGQPHLPYNLVKKIFSNFSMNKVSSDAMQSIFEGTHLFLEQVAEDLATYATHGKREVIKEKDVILLMKRQKLITNKVSFESLAERYLPRELSEEICQVAKAGNSLFPPDKSQKKSRRKK</sequence>
<dbReference type="Pfam" id="PF15511">
    <property type="entry name" value="CENP-T_C"/>
    <property type="match status" value="1"/>
</dbReference>
<comment type="caution">
    <text evidence="8">The sequence shown here is derived from an EMBL/GenBank/DDBJ whole genome shotgun (WGS) entry which is preliminary data.</text>
</comment>
<feature type="compositionally biased region" description="Acidic residues" evidence="6">
    <location>
        <begin position="377"/>
        <end position="407"/>
    </location>
</feature>
<dbReference type="GO" id="GO:0003677">
    <property type="term" value="F:DNA binding"/>
    <property type="evidence" value="ECO:0007669"/>
    <property type="project" value="InterPro"/>
</dbReference>
<feature type="domain" description="CENP-T/Histone H4 histone fold" evidence="7">
    <location>
        <begin position="485"/>
        <end position="582"/>
    </location>
</feature>
<dbReference type="PANTHER" id="PTHR46904">
    <property type="entry name" value="CENTROMERE PROTEIN T"/>
    <property type="match status" value="1"/>
</dbReference>
<comment type="subcellular location">
    <subcellularLocation>
        <location evidence="2">Chromosome</location>
    </subcellularLocation>
    <subcellularLocation>
        <location evidence="1">Nucleus</location>
    </subcellularLocation>
</comment>
<dbReference type="AlphaFoldDB" id="A0A9N9GRZ6"/>
<gene>
    <name evidence="8" type="ORF">AMORRO_LOCUS9060</name>
</gene>
<dbReference type="GO" id="GO:0000278">
    <property type="term" value="P:mitotic cell cycle"/>
    <property type="evidence" value="ECO:0007669"/>
    <property type="project" value="TreeGrafter"/>
</dbReference>
<organism evidence="8 9">
    <name type="scientific">Acaulospora morrowiae</name>
    <dbReference type="NCBI Taxonomy" id="94023"/>
    <lineage>
        <taxon>Eukaryota</taxon>
        <taxon>Fungi</taxon>
        <taxon>Fungi incertae sedis</taxon>
        <taxon>Mucoromycota</taxon>
        <taxon>Glomeromycotina</taxon>
        <taxon>Glomeromycetes</taxon>
        <taxon>Diversisporales</taxon>
        <taxon>Acaulosporaceae</taxon>
        <taxon>Acaulospora</taxon>
    </lineage>
</organism>
<dbReference type="CDD" id="cd22920">
    <property type="entry name" value="HFD_CENP-T"/>
    <property type="match status" value="1"/>
</dbReference>
<feature type="region of interest" description="Disordered" evidence="6">
    <location>
        <begin position="360"/>
        <end position="439"/>
    </location>
</feature>
<dbReference type="GO" id="GO:0005634">
    <property type="term" value="C:nucleus"/>
    <property type="evidence" value="ECO:0007669"/>
    <property type="project" value="UniProtKB-SubCell"/>
</dbReference>
<dbReference type="GO" id="GO:0007059">
    <property type="term" value="P:chromosome segregation"/>
    <property type="evidence" value="ECO:0007669"/>
    <property type="project" value="TreeGrafter"/>
</dbReference>
<dbReference type="Proteomes" id="UP000789342">
    <property type="component" value="Unassembled WGS sequence"/>
</dbReference>
<evidence type="ECO:0000259" key="7">
    <source>
        <dbReference type="Pfam" id="PF15511"/>
    </source>
</evidence>
<feature type="non-terminal residue" evidence="8">
    <location>
        <position position="1"/>
    </location>
</feature>
<accession>A0A9N9GRZ6</accession>
<feature type="region of interest" description="Disordered" evidence="6">
    <location>
        <begin position="467"/>
        <end position="487"/>
    </location>
</feature>
<feature type="compositionally biased region" description="Polar residues" evidence="6">
    <location>
        <begin position="61"/>
        <end position="88"/>
    </location>
</feature>
<dbReference type="InterPro" id="IPR028255">
    <property type="entry name" value="CENP-T"/>
</dbReference>
<comment type="similarity">
    <text evidence="3">Belongs to the CENP-T/CNN1 family.</text>
</comment>
<keyword evidence="4" id="KW-0158">Chromosome</keyword>
<dbReference type="GO" id="GO:0000776">
    <property type="term" value="C:kinetochore"/>
    <property type="evidence" value="ECO:0007669"/>
    <property type="project" value="InterPro"/>
</dbReference>
<dbReference type="SUPFAM" id="SSF47113">
    <property type="entry name" value="Histone-fold"/>
    <property type="match status" value="1"/>
</dbReference>
<feature type="compositionally biased region" description="Basic and acidic residues" evidence="6">
    <location>
        <begin position="300"/>
        <end position="314"/>
    </location>
</feature>
<keyword evidence="5" id="KW-0539">Nucleus</keyword>
<reference evidence="8" key="1">
    <citation type="submission" date="2021-06" db="EMBL/GenBank/DDBJ databases">
        <authorList>
            <person name="Kallberg Y."/>
            <person name="Tangrot J."/>
            <person name="Rosling A."/>
        </authorList>
    </citation>
    <scope>NUCLEOTIDE SEQUENCE</scope>
    <source>
        <strain evidence="8">CL551</strain>
    </source>
</reference>
<evidence type="ECO:0000313" key="8">
    <source>
        <dbReference type="EMBL" id="CAG8630363.1"/>
    </source>
</evidence>
<evidence type="ECO:0000256" key="3">
    <source>
        <dbReference type="ARBA" id="ARBA00010137"/>
    </source>
</evidence>
<feature type="region of interest" description="Disordered" evidence="6">
    <location>
        <begin position="300"/>
        <end position="319"/>
    </location>
</feature>
<dbReference type="InterPro" id="IPR009072">
    <property type="entry name" value="Histone-fold"/>
</dbReference>
<evidence type="ECO:0000256" key="6">
    <source>
        <dbReference type="SAM" id="MobiDB-lite"/>
    </source>
</evidence>
<evidence type="ECO:0000256" key="4">
    <source>
        <dbReference type="ARBA" id="ARBA00022454"/>
    </source>
</evidence>
<evidence type="ECO:0000256" key="5">
    <source>
        <dbReference type="ARBA" id="ARBA00023242"/>
    </source>
</evidence>
<evidence type="ECO:0000256" key="1">
    <source>
        <dbReference type="ARBA" id="ARBA00004123"/>
    </source>
</evidence>
<feature type="compositionally biased region" description="Acidic residues" evidence="6">
    <location>
        <begin position="416"/>
        <end position="428"/>
    </location>
</feature>
<dbReference type="OrthoDB" id="10071681at2759"/>
<dbReference type="GO" id="GO:0046982">
    <property type="term" value="F:protein heterodimerization activity"/>
    <property type="evidence" value="ECO:0007669"/>
    <property type="project" value="InterPro"/>
</dbReference>
<name>A0A9N9GRZ6_9GLOM</name>
<dbReference type="EMBL" id="CAJVPV010008418">
    <property type="protein sequence ID" value="CAG8630363.1"/>
    <property type="molecule type" value="Genomic_DNA"/>
</dbReference>
<proteinExistence type="inferred from homology"/>
<dbReference type="PANTHER" id="PTHR46904:SF1">
    <property type="entry name" value="CENTROMERE PROTEIN T"/>
    <property type="match status" value="1"/>
</dbReference>
<dbReference type="GO" id="GO:0051382">
    <property type="term" value="P:kinetochore assembly"/>
    <property type="evidence" value="ECO:0007669"/>
    <property type="project" value="InterPro"/>
</dbReference>
<keyword evidence="9" id="KW-1185">Reference proteome</keyword>